<dbReference type="InterPro" id="IPR036410">
    <property type="entry name" value="HSP_DnaJ_Cys-rich_dom_sf"/>
</dbReference>
<protein>
    <recommendedName>
        <fullName evidence="7">CR-type domain-containing protein</fullName>
    </recommendedName>
</protein>
<dbReference type="GO" id="GO:0008270">
    <property type="term" value="F:zinc ion binding"/>
    <property type="evidence" value="ECO:0007669"/>
    <property type="project" value="UniProtKB-KW"/>
</dbReference>
<evidence type="ECO:0000313" key="9">
    <source>
        <dbReference type="Proteomes" id="UP000481153"/>
    </source>
</evidence>
<keyword evidence="3 5" id="KW-0863">Zinc-finger</keyword>
<feature type="zinc finger region" description="CR-type" evidence="5">
    <location>
        <begin position="1"/>
        <end position="44"/>
    </location>
</feature>
<reference evidence="8 9" key="1">
    <citation type="submission" date="2019-07" db="EMBL/GenBank/DDBJ databases">
        <title>Genomics analysis of Aphanomyces spp. identifies a new class of oomycete effector associated with host adaptation.</title>
        <authorList>
            <person name="Gaulin E."/>
        </authorList>
    </citation>
    <scope>NUCLEOTIDE SEQUENCE [LARGE SCALE GENOMIC DNA]</scope>
    <source>
        <strain evidence="8 9">ATCC 201684</strain>
    </source>
</reference>
<feature type="domain" description="CR-type" evidence="7">
    <location>
        <begin position="1"/>
        <end position="44"/>
    </location>
</feature>
<evidence type="ECO:0000256" key="6">
    <source>
        <dbReference type="SAM" id="MobiDB-lite"/>
    </source>
</evidence>
<keyword evidence="1 5" id="KW-0479">Metal-binding</keyword>
<dbReference type="SUPFAM" id="SSF57938">
    <property type="entry name" value="DnaJ/Hsp40 cysteine-rich domain"/>
    <property type="match status" value="1"/>
</dbReference>
<evidence type="ECO:0000313" key="8">
    <source>
        <dbReference type="EMBL" id="KAF0726909.1"/>
    </source>
</evidence>
<dbReference type="CDD" id="cd10719">
    <property type="entry name" value="DnaJ_zf"/>
    <property type="match status" value="1"/>
</dbReference>
<proteinExistence type="predicted"/>
<keyword evidence="2" id="KW-0677">Repeat</keyword>
<feature type="region of interest" description="Disordered" evidence="6">
    <location>
        <begin position="203"/>
        <end position="234"/>
    </location>
</feature>
<organism evidence="8 9">
    <name type="scientific">Aphanomyces euteiches</name>
    <dbReference type="NCBI Taxonomy" id="100861"/>
    <lineage>
        <taxon>Eukaryota</taxon>
        <taxon>Sar</taxon>
        <taxon>Stramenopiles</taxon>
        <taxon>Oomycota</taxon>
        <taxon>Saprolegniomycetes</taxon>
        <taxon>Saprolegniales</taxon>
        <taxon>Verrucalvaceae</taxon>
        <taxon>Aphanomyces</taxon>
    </lineage>
</organism>
<evidence type="ECO:0000256" key="5">
    <source>
        <dbReference type="PROSITE-ProRule" id="PRU00546"/>
    </source>
</evidence>
<dbReference type="InterPro" id="IPR001305">
    <property type="entry name" value="HSP_DnaJ_Cys-rich_dom"/>
</dbReference>
<dbReference type="AlphaFoldDB" id="A0A6G0WI77"/>
<dbReference type="InterPro" id="IPR008971">
    <property type="entry name" value="HSP40/DnaJ_pept-bd"/>
</dbReference>
<evidence type="ECO:0000256" key="3">
    <source>
        <dbReference type="ARBA" id="ARBA00022771"/>
    </source>
</evidence>
<evidence type="ECO:0000256" key="2">
    <source>
        <dbReference type="ARBA" id="ARBA00022737"/>
    </source>
</evidence>
<dbReference type="PANTHER" id="PTHR43888">
    <property type="entry name" value="DNAJ-LIKE-2, ISOFORM A-RELATED"/>
    <property type="match status" value="1"/>
</dbReference>
<keyword evidence="9" id="KW-1185">Reference proteome</keyword>
<dbReference type="EMBL" id="VJMJ01000204">
    <property type="protein sequence ID" value="KAF0726909.1"/>
    <property type="molecule type" value="Genomic_DNA"/>
</dbReference>
<dbReference type="InterPro" id="IPR002939">
    <property type="entry name" value="DnaJ_C"/>
</dbReference>
<sequence>MRQIAPGMVQQVQSVCSDCRGQGKTIRESDKCKVCKGNKVTKERKVLEVHIEKGMRNGQRITFKGEADQAPGLIAGDIVFVVQEKEHSVFQRKGGNLIMEKKITLVEALCGFETIVEHLDGRHLHIKSIAGEVIKPNQFKAVHGEGMPQHGNPFVKGQLVILFKVEFPQTVTPDQSRLLKSLFPGPKPLQRLTDAEEAYLSDFDAEAAKQQAQQEAYDSDDDRGQPRGVQCQQQ</sequence>
<dbReference type="SUPFAM" id="SSF49493">
    <property type="entry name" value="HSP40/DnaJ peptide-binding domain"/>
    <property type="match status" value="2"/>
</dbReference>
<evidence type="ECO:0000256" key="1">
    <source>
        <dbReference type="ARBA" id="ARBA00022723"/>
    </source>
</evidence>
<dbReference type="VEuPathDB" id="FungiDB:AeMF1_021075"/>
<keyword evidence="4 5" id="KW-0862">Zinc</keyword>
<dbReference type="Pfam" id="PF01556">
    <property type="entry name" value="DnaJ_C"/>
    <property type="match status" value="1"/>
</dbReference>
<dbReference type="GO" id="GO:0006457">
    <property type="term" value="P:protein folding"/>
    <property type="evidence" value="ECO:0007669"/>
    <property type="project" value="InterPro"/>
</dbReference>
<dbReference type="PROSITE" id="PS51188">
    <property type="entry name" value="ZF_CR"/>
    <property type="match status" value="1"/>
</dbReference>
<dbReference type="InterPro" id="IPR044713">
    <property type="entry name" value="DNJA1/2-like"/>
</dbReference>
<dbReference type="FunFam" id="2.60.260.20:FF:000003">
    <property type="entry name" value="DnaJ subfamily A member 2"/>
    <property type="match status" value="1"/>
</dbReference>
<evidence type="ECO:0000256" key="4">
    <source>
        <dbReference type="ARBA" id="ARBA00022833"/>
    </source>
</evidence>
<dbReference type="FunFam" id="2.60.260.20:FF:000068">
    <property type="entry name" value="Chaperone protein dnaJ 3"/>
    <property type="match status" value="1"/>
</dbReference>
<name>A0A6G0WI77_9STRA</name>
<accession>A0A6G0WI77</accession>
<dbReference type="GO" id="GO:0051082">
    <property type="term" value="F:unfolded protein binding"/>
    <property type="evidence" value="ECO:0007669"/>
    <property type="project" value="InterPro"/>
</dbReference>
<dbReference type="CDD" id="cd10747">
    <property type="entry name" value="DnaJ_C"/>
    <property type="match status" value="1"/>
</dbReference>
<dbReference type="GO" id="GO:0030544">
    <property type="term" value="F:Hsp70 protein binding"/>
    <property type="evidence" value="ECO:0007669"/>
    <property type="project" value="InterPro"/>
</dbReference>
<evidence type="ECO:0000259" key="7">
    <source>
        <dbReference type="PROSITE" id="PS51188"/>
    </source>
</evidence>
<dbReference type="Proteomes" id="UP000481153">
    <property type="component" value="Unassembled WGS sequence"/>
</dbReference>
<comment type="caution">
    <text evidence="8">The sequence shown here is derived from an EMBL/GenBank/DDBJ whole genome shotgun (WGS) entry which is preliminary data.</text>
</comment>
<dbReference type="Gene3D" id="2.60.260.20">
    <property type="entry name" value="Urease metallochaperone UreE, N-terminal domain"/>
    <property type="match status" value="2"/>
</dbReference>
<gene>
    <name evidence="8" type="ORF">Ae201684_014902</name>
</gene>
<dbReference type="FunFam" id="2.10.230.10:FF:000001">
    <property type="entry name" value="DnaJ subfamily A member 2"/>
    <property type="match status" value="1"/>
</dbReference>